<evidence type="ECO:0000256" key="13">
    <source>
        <dbReference type="RuleBase" id="RU004013"/>
    </source>
</evidence>
<evidence type="ECO:0000256" key="2">
    <source>
        <dbReference type="ARBA" id="ARBA00008142"/>
    </source>
</evidence>
<evidence type="ECO:0000313" key="15">
    <source>
        <dbReference type="EMBL" id="MCJ2543114.1"/>
    </source>
</evidence>
<proteinExistence type="inferred from homology"/>
<keyword evidence="10" id="KW-0460">Magnesium</keyword>
<dbReference type="InterPro" id="IPR036850">
    <property type="entry name" value="NDK-like_dom_sf"/>
</dbReference>
<dbReference type="PROSITE" id="PS00469">
    <property type="entry name" value="NDPK"/>
    <property type="match status" value="1"/>
</dbReference>
<keyword evidence="10" id="KW-0963">Cytoplasm</keyword>
<reference evidence="15" key="1">
    <citation type="submission" date="2021-02" db="EMBL/GenBank/DDBJ databases">
        <title>The CRISPR/cas machinery reduction and long-range gene transfer in the hot spring cyanobacterium Synechococcus.</title>
        <authorList>
            <person name="Dvorak P."/>
            <person name="Jahodarova E."/>
            <person name="Hasler P."/>
            <person name="Poulickova A."/>
        </authorList>
    </citation>
    <scope>NUCLEOTIDE SEQUENCE</scope>
    <source>
        <strain evidence="15">Rupite</strain>
    </source>
</reference>
<dbReference type="CDD" id="cd04413">
    <property type="entry name" value="NDPk_I"/>
    <property type="match status" value="1"/>
</dbReference>
<keyword evidence="6 10" id="KW-0067">ATP-binding</keyword>
<dbReference type="Pfam" id="PF00334">
    <property type="entry name" value="NDK"/>
    <property type="match status" value="1"/>
</dbReference>
<dbReference type="Proteomes" id="UP000830835">
    <property type="component" value="Unassembled WGS sequence"/>
</dbReference>
<dbReference type="GO" id="GO:0004550">
    <property type="term" value="F:nucleoside diphosphate kinase activity"/>
    <property type="evidence" value="ECO:0007669"/>
    <property type="project" value="UniProtKB-EC"/>
</dbReference>
<evidence type="ECO:0000256" key="11">
    <source>
        <dbReference type="PROSITE-ProRule" id="PRU00706"/>
    </source>
</evidence>
<dbReference type="PRINTS" id="PR01243">
    <property type="entry name" value="NUCDPKINASE"/>
</dbReference>
<feature type="domain" description="Nucleoside diphosphate kinase-like" evidence="14">
    <location>
        <begin position="1"/>
        <end position="138"/>
    </location>
</feature>
<evidence type="ECO:0000313" key="16">
    <source>
        <dbReference type="Proteomes" id="UP000830835"/>
    </source>
</evidence>
<keyword evidence="7 10" id="KW-0546">Nucleotide metabolism</keyword>
<dbReference type="SUPFAM" id="SSF54919">
    <property type="entry name" value="Nucleoside diphosphate kinase, NDK"/>
    <property type="match status" value="1"/>
</dbReference>
<comment type="caution">
    <text evidence="15">The sequence shown here is derived from an EMBL/GenBank/DDBJ whole genome shotgun (WGS) entry which is preliminary data.</text>
</comment>
<feature type="binding site" evidence="10 11">
    <location>
        <position position="9"/>
    </location>
    <ligand>
        <name>ATP</name>
        <dbReference type="ChEBI" id="CHEBI:30616"/>
    </ligand>
</feature>
<dbReference type="NCBIfam" id="NF001908">
    <property type="entry name" value="PRK00668.1"/>
    <property type="match status" value="1"/>
</dbReference>
<comment type="catalytic activity">
    <reaction evidence="10">
        <text>a ribonucleoside 5'-diphosphate + ATP = a ribonucleoside 5'-triphosphate + ADP</text>
        <dbReference type="Rhea" id="RHEA:18113"/>
        <dbReference type="ChEBI" id="CHEBI:30616"/>
        <dbReference type="ChEBI" id="CHEBI:57930"/>
        <dbReference type="ChEBI" id="CHEBI:61557"/>
        <dbReference type="ChEBI" id="CHEBI:456216"/>
        <dbReference type="EC" id="2.7.4.6"/>
    </reaction>
</comment>
<dbReference type="Gene3D" id="3.30.70.141">
    <property type="entry name" value="Nucleoside diphosphate kinase-like domain"/>
    <property type="match status" value="1"/>
</dbReference>
<dbReference type="EC" id="2.7.4.6" evidence="10 13"/>
<keyword evidence="16" id="KW-1185">Reference proteome</keyword>
<keyword evidence="5 10" id="KW-0418">Kinase</keyword>
<dbReference type="HAMAP" id="MF_00451">
    <property type="entry name" value="NDP_kinase"/>
    <property type="match status" value="1"/>
</dbReference>
<evidence type="ECO:0000256" key="4">
    <source>
        <dbReference type="ARBA" id="ARBA00022741"/>
    </source>
</evidence>
<feature type="binding site" evidence="10 11">
    <location>
        <position position="85"/>
    </location>
    <ligand>
        <name>ATP</name>
        <dbReference type="ChEBI" id="CHEBI:30616"/>
    </ligand>
</feature>
<dbReference type="PROSITE" id="PS51374">
    <property type="entry name" value="NDPK_LIKE"/>
    <property type="match status" value="1"/>
</dbReference>
<evidence type="ECO:0000256" key="6">
    <source>
        <dbReference type="ARBA" id="ARBA00022840"/>
    </source>
</evidence>
<feature type="binding site" evidence="10 11">
    <location>
        <position position="112"/>
    </location>
    <ligand>
        <name>ATP</name>
        <dbReference type="ChEBI" id="CHEBI:30616"/>
    </ligand>
</feature>
<comment type="function">
    <text evidence="10">Major role in the synthesis of nucleoside triphosphates other than ATP. The ATP gamma phosphate is transferred to the NDP beta phosphate via a ping-pong mechanism, using a phosphorylated active-site intermediate.</text>
</comment>
<feature type="binding site" evidence="10 11">
    <location>
        <position position="91"/>
    </location>
    <ligand>
        <name>ATP</name>
        <dbReference type="ChEBI" id="CHEBI:30616"/>
    </ligand>
</feature>
<organism evidence="15 16">
    <name type="scientific">Thermostichus vulcanus str. 'Rupite'</name>
    <dbReference type="NCBI Taxonomy" id="2813851"/>
    <lineage>
        <taxon>Bacteria</taxon>
        <taxon>Bacillati</taxon>
        <taxon>Cyanobacteriota</taxon>
        <taxon>Cyanophyceae</taxon>
        <taxon>Thermostichales</taxon>
        <taxon>Thermostichaceae</taxon>
        <taxon>Thermostichus</taxon>
    </lineage>
</organism>
<evidence type="ECO:0000256" key="10">
    <source>
        <dbReference type="HAMAP-Rule" id="MF_00451"/>
    </source>
</evidence>
<evidence type="ECO:0000256" key="3">
    <source>
        <dbReference type="ARBA" id="ARBA00022679"/>
    </source>
</evidence>
<comment type="subcellular location">
    <subcellularLocation>
        <location evidence="10">Cytoplasm</location>
    </subcellularLocation>
</comment>
<evidence type="ECO:0000256" key="9">
    <source>
        <dbReference type="ARBA" id="ARBA00047945"/>
    </source>
</evidence>
<comment type="similarity">
    <text evidence="2 10 11 12">Belongs to the NDK family.</text>
</comment>
<dbReference type="InterPro" id="IPR023005">
    <property type="entry name" value="Nucleoside_diP_kinase_AS"/>
</dbReference>
<evidence type="ECO:0000259" key="14">
    <source>
        <dbReference type="SMART" id="SM00562"/>
    </source>
</evidence>
<gene>
    <name evidence="10 15" type="primary">ndk</name>
    <name evidence="15" type="ORF">JX360_09380</name>
</gene>
<dbReference type="InterPro" id="IPR034907">
    <property type="entry name" value="NDK-like_dom"/>
</dbReference>
<keyword evidence="3 10" id="KW-0808">Transferase</keyword>
<feature type="active site" description="Pros-phosphohistidine intermediate" evidence="10 11">
    <location>
        <position position="115"/>
    </location>
</feature>
<dbReference type="SMART" id="SM00562">
    <property type="entry name" value="NDK"/>
    <property type="match status" value="1"/>
</dbReference>
<feature type="binding site" evidence="10 11">
    <location>
        <position position="102"/>
    </location>
    <ligand>
        <name>ATP</name>
        <dbReference type="ChEBI" id="CHEBI:30616"/>
    </ligand>
</feature>
<comment type="subunit">
    <text evidence="10">Homotetramer.</text>
</comment>
<accession>A0ABT0CBE6</accession>
<name>A0ABT0CBE6_THEVL</name>
<dbReference type="InterPro" id="IPR001564">
    <property type="entry name" value="Nucleoside_diP_kinase"/>
</dbReference>
<sequence>MERTFIAIKPDGVQRGLVGTIIQRLESRGYQLVGLKLMQVSQELAENHYAEHKERPFFPGLVQFITSGPVVAMVWEGKGVVAAARKLIGKTNPLEAEPGTIRGDFGIDIGRNIIHGSDGLETAQREIALWFGDSELVNWTSSAQSWIYE</sequence>
<comment type="function">
    <text evidence="8">(Microbial infection) Catalyzes the phosphorylation of dZDP to dZTP, when the bacterium is infected by a phage that produces the substrate for the synthesis of dZTP (2- amino-2'-deoxyadenosine 5'-triphosphate), which is then used by the phage as a DNA polymerase substrate.</text>
</comment>
<protein>
    <recommendedName>
        <fullName evidence="10 13">Nucleoside diphosphate kinase</fullName>
        <shortName evidence="10">NDK</shortName>
        <shortName evidence="10">NDP kinase</shortName>
        <ecNumber evidence="10 13">2.7.4.6</ecNumber>
    </recommendedName>
    <alternativeName>
        <fullName evidence="10">Nucleoside-2-P kinase</fullName>
    </alternativeName>
</protein>
<evidence type="ECO:0000256" key="1">
    <source>
        <dbReference type="ARBA" id="ARBA00001946"/>
    </source>
</evidence>
<keyword evidence="10" id="KW-0597">Phosphoprotein</keyword>
<evidence type="ECO:0000256" key="12">
    <source>
        <dbReference type="RuleBase" id="RU004011"/>
    </source>
</evidence>
<keyword evidence="10" id="KW-0479">Metal-binding</keyword>
<comment type="catalytic activity">
    <reaction evidence="10 13">
        <text>a 2'-deoxyribonucleoside 5'-diphosphate + ATP = a 2'-deoxyribonucleoside 5'-triphosphate + ADP</text>
        <dbReference type="Rhea" id="RHEA:44640"/>
        <dbReference type="ChEBI" id="CHEBI:30616"/>
        <dbReference type="ChEBI" id="CHEBI:61560"/>
        <dbReference type="ChEBI" id="CHEBI:73316"/>
        <dbReference type="ChEBI" id="CHEBI:456216"/>
        <dbReference type="EC" id="2.7.4.6"/>
    </reaction>
</comment>
<evidence type="ECO:0000256" key="5">
    <source>
        <dbReference type="ARBA" id="ARBA00022777"/>
    </source>
</evidence>
<evidence type="ECO:0000256" key="7">
    <source>
        <dbReference type="ARBA" id="ARBA00023080"/>
    </source>
</evidence>
<keyword evidence="4 10" id="KW-0547">Nucleotide-binding</keyword>
<comment type="cofactor">
    <cofactor evidence="1 10">
        <name>Mg(2+)</name>
        <dbReference type="ChEBI" id="CHEBI:18420"/>
    </cofactor>
</comment>
<dbReference type="PANTHER" id="PTHR11349">
    <property type="entry name" value="NUCLEOSIDE DIPHOSPHATE KINASE"/>
    <property type="match status" value="1"/>
</dbReference>
<comment type="catalytic activity">
    <reaction evidence="9">
        <text>dZDP + ATP = dZTP + ADP</text>
        <dbReference type="Rhea" id="RHEA:67644"/>
        <dbReference type="ChEBI" id="CHEBI:30616"/>
        <dbReference type="ChEBI" id="CHEBI:172929"/>
        <dbReference type="ChEBI" id="CHEBI:172931"/>
        <dbReference type="ChEBI" id="CHEBI:456216"/>
    </reaction>
</comment>
<evidence type="ECO:0000256" key="8">
    <source>
        <dbReference type="ARBA" id="ARBA00024802"/>
    </source>
</evidence>
<dbReference type="EMBL" id="JAFIRA010000021">
    <property type="protein sequence ID" value="MCJ2543114.1"/>
    <property type="molecule type" value="Genomic_DNA"/>
</dbReference>
<feature type="binding site" evidence="10 11">
    <location>
        <position position="57"/>
    </location>
    <ligand>
        <name>ATP</name>
        <dbReference type="ChEBI" id="CHEBI:30616"/>
    </ligand>
</feature>
<dbReference type="RefSeq" id="WP_244350392.1">
    <property type="nucleotide sequence ID" value="NZ_JAFIRA010000021.1"/>
</dbReference>